<dbReference type="GeneID" id="78479316"/>
<gene>
    <name evidence="2" type="ORF">AALO17_15690</name>
</gene>
<reference evidence="2 3" key="1">
    <citation type="journal article" date="2016" name="Gut Pathog.">
        <title>Whole genome sequencing of "Faecalibaculum rodentium" ALO17, isolated from C57BL/6J laboratory mouse feces.</title>
        <authorList>
            <person name="Lim S."/>
            <person name="Chang D.H."/>
            <person name="Ahn S."/>
            <person name="Kim B.C."/>
        </authorList>
    </citation>
    <scope>NUCLEOTIDE SEQUENCE [LARGE SCALE GENOMIC DNA]</scope>
    <source>
        <strain evidence="2 3">Alo17</strain>
    </source>
</reference>
<dbReference type="KEGG" id="fro:AALO17_15690"/>
<sequence length="48" mass="5708">MNDFQRFFLIRFLASILALILIFLVSRVVERIMKLTDEPELPENWGIV</sequence>
<dbReference type="RefSeq" id="WP_158507757.1">
    <property type="nucleotide sequence ID" value="NZ_CAOMXS010000031.1"/>
</dbReference>
<evidence type="ECO:0000313" key="2">
    <source>
        <dbReference type="EMBL" id="AMK54703.1"/>
    </source>
</evidence>
<evidence type="ECO:0000256" key="1">
    <source>
        <dbReference type="SAM" id="Phobius"/>
    </source>
</evidence>
<feature type="transmembrane region" description="Helical" evidence="1">
    <location>
        <begin position="6"/>
        <end position="25"/>
    </location>
</feature>
<dbReference type="EMBL" id="CP011391">
    <property type="protein sequence ID" value="AMK54703.1"/>
    <property type="molecule type" value="Genomic_DNA"/>
</dbReference>
<keyword evidence="1" id="KW-0812">Transmembrane</keyword>
<evidence type="ECO:0000313" key="3">
    <source>
        <dbReference type="Proteomes" id="UP000069771"/>
    </source>
</evidence>
<name>A0A140DVM6_9FIRM</name>
<dbReference type="Proteomes" id="UP000069771">
    <property type="component" value="Chromosome"/>
</dbReference>
<keyword evidence="1" id="KW-1133">Transmembrane helix</keyword>
<accession>A0A140DVM6</accession>
<keyword evidence="1" id="KW-0472">Membrane</keyword>
<organism evidence="2 3">
    <name type="scientific">Faecalibaculum rodentium</name>
    <dbReference type="NCBI Taxonomy" id="1702221"/>
    <lineage>
        <taxon>Bacteria</taxon>
        <taxon>Bacillati</taxon>
        <taxon>Bacillota</taxon>
        <taxon>Erysipelotrichia</taxon>
        <taxon>Erysipelotrichales</taxon>
        <taxon>Erysipelotrichaceae</taxon>
        <taxon>Faecalibaculum</taxon>
    </lineage>
</organism>
<proteinExistence type="predicted"/>
<dbReference type="AlphaFoldDB" id="A0A140DVM6"/>
<keyword evidence="3" id="KW-1185">Reference proteome</keyword>
<protein>
    <submittedName>
        <fullName evidence="2">Uncharacterized protein</fullName>
    </submittedName>
</protein>